<evidence type="ECO:0000313" key="2">
    <source>
        <dbReference type="Proteomes" id="UP000036681"/>
    </source>
</evidence>
<sequence length="41" mass="4809">MNLGYKERKQRLINEDTSVAYQKQTSKNDGFKDENDCVTLK</sequence>
<name>A0A0M3HIK5_ASCLU</name>
<proteinExistence type="predicted"/>
<dbReference type="AlphaFoldDB" id="A0A0M3HIK5"/>
<feature type="compositionally biased region" description="Polar residues" evidence="1">
    <location>
        <begin position="16"/>
        <end position="28"/>
    </location>
</feature>
<evidence type="ECO:0000256" key="1">
    <source>
        <dbReference type="SAM" id="MobiDB-lite"/>
    </source>
</evidence>
<accession>A0A0M3HIK5</accession>
<organism evidence="2 3">
    <name type="scientific">Ascaris lumbricoides</name>
    <name type="common">Giant roundworm</name>
    <dbReference type="NCBI Taxonomy" id="6252"/>
    <lineage>
        <taxon>Eukaryota</taxon>
        <taxon>Metazoa</taxon>
        <taxon>Ecdysozoa</taxon>
        <taxon>Nematoda</taxon>
        <taxon>Chromadorea</taxon>
        <taxon>Rhabditida</taxon>
        <taxon>Spirurina</taxon>
        <taxon>Ascaridomorpha</taxon>
        <taxon>Ascaridoidea</taxon>
        <taxon>Ascarididae</taxon>
        <taxon>Ascaris</taxon>
    </lineage>
</organism>
<feature type="region of interest" description="Disordered" evidence="1">
    <location>
        <begin position="16"/>
        <end position="41"/>
    </location>
</feature>
<evidence type="ECO:0000313" key="3">
    <source>
        <dbReference type="WBParaSite" id="ALUE_0000135001-mRNA-1"/>
    </source>
</evidence>
<keyword evidence="2" id="KW-1185">Reference proteome</keyword>
<reference evidence="3" key="1">
    <citation type="submission" date="2017-02" db="UniProtKB">
        <authorList>
            <consortium name="WormBaseParasite"/>
        </authorList>
    </citation>
    <scope>IDENTIFICATION</scope>
</reference>
<dbReference type="WBParaSite" id="ALUE_0000135001-mRNA-1">
    <property type="protein sequence ID" value="ALUE_0000135001-mRNA-1"/>
    <property type="gene ID" value="ALUE_0000135001"/>
</dbReference>
<dbReference type="Proteomes" id="UP000036681">
    <property type="component" value="Unplaced"/>
</dbReference>
<protein>
    <submittedName>
        <fullName evidence="3">Uncharacterized protein</fullName>
    </submittedName>
</protein>